<organism evidence="1 2">
    <name type="scientific">Plesiocystis pacifica SIR-1</name>
    <dbReference type="NCBI Taxonomy" id="391625"/>
    <lineage>
        <taxon>Bacteria</taxon>
        <taxon>Pseudomonadati</taxon>
        <taxon>Myxococcota</taxon>
        <taxon>Polyangia</taxon>
        <taxon>Nannocystales</taxon>
        <taxon>Nannocystaceae</taxon>
        <taxon>Plesiocystis</taxon>
    </lineage>
</organism>
<keyword evidence="2" id="KW-1185">Reference proteome</keyword>
<dbReference type="Gene3D" id="3.40.630.30">
    <property type="match status" value="1"/>
</dbReference>
<dbReference type="Proteomes" id="UP000005801">
    <property type="component" value="Unassembled WGS sequence"/>
</dbReference>
<dbReference type="SUPFAM" id="SSF55729">
    <property type="entry name" value="Acyl-CoA N-acyltransferases (Nat)"/>
    <property type="match status" value="1"/>
</dbReference>
<evidence type="ECO:0000313" key="2">
    <source>
        <dbReference type="Proteomes" id="UP000005801"/>
    </source>
</evidence>
<reference evidence="1 2" key="1">
    <citation type="submission" date="2007-06" db="EMBL/GenBank/DDBJ databases">
        <authorList>
            <person name="Shimkets L."/>
            <person name="Ferriera S."/>
            <person name="Johnson J."/>
            <person name="Kravitz S."/>
            <person name="Beeson K."/>
            <person name="Sutton G."/>
            <person name="Rogers Y.-H."/>
            <person name="Friedman R."/>
            <person name="Frazier M."/>
            <person name="Venter J.C."/>
        </authorList>
    </citation>
    <scope>NUCLEOTIDE SEQUENCE [LARGE SCALE GENOMIC DNA]</scope>
    <source>
        <strain evidence="1 2">SIR-1</strain>
    </source>
</reference>
<dbReference type="AlphaFoldDB" id="A6GBH8"/>
<accession>A6GBH8</accession>
<proteinExistence type="predicted"/>
<dbReference type="STRING" id="391625.PPSIR1_18812"/>
<sequence length="179" mass="20062">MRVRAPHDGPAWRPGFCPPAPPQGDALWLTPLAPHLAELDLAAFTSCRARLAAELDWNGWPPEGFGLDDNRRDLAEHYREYERREAYAYSLLRARRCIGCVYVEPWTTGAQLAFWVIDEALPETAALLGAVLDWLATWPFEAVVVPLRPWNERDQATLTALGLAPCEGPEGHRSFVSRS</sequence>
<dbReference type="InterPro" id="IPR016181">
    <property type="entry name" value="Acyl_CoA_acyltransferase"/>
</dbReference>
<comment type="caution">
    <text evidence="1">The sequence shown here is derived from an EMBL/GenBank/DDBJ whole genome shotgun (WGS) entry which is preliminary data.</text>
</comment>
<gene>
    <name evidence="1" type="ORF">PPSIR1_18812</name>
</gene>
<dbReference type="OrthoDB" id="1424091at2"/>
<dbReference type="RefSeq" id="WP_006974069.1">
    <property type="nucleotide sequence ID" value="NZ_ABCS01000058.1"/>
</dbReference>
<protein>
    <recommendedName>
        <fullName evidence="3">N-acetyltransferase domain-containing protein</fullName>
    </recommendedName>
</protein>
<evidence type="ECO:0000313" key="1">
    <source>
        <dbReference type="EMBL" id="EDM76782.1"/>
    </source>
</evidence>
<name>A6GBH8_9BACT</name>
<dbReference type="EMBL" id="ABCS01000058">
    <property type="protein sequence ID" value="EDM76782.1"/>
    <property type="molecule type" value="Genomic_DNA"/>
</dbReference>
<evidence type="ECO:0008006" key="3">
    <source>
        <dbReference type="Google" id="ProtNLM"/>
    </source>
</evidence>